<feature type="compositionally biased region" description="Low complexity" evidence="1">
    <location>
        <begin position="113"/>
        <end position="123"/>
    </location>
</feature>
<evidence type="ECO:0000313" key="4">
    <source>
        <dbReference type="WBParaSite" id="TCLT_0000715801-mRNA-1"/>
    </source>
</evidence>
<accession>A0A0N5D2P0</accession>
<feature type="region of interest" description="Disordered" evidence="1">
    <location>
        <begin position="97"/>
        <end position="126"/>
    </location>
</feature>
<organism evidence="4">
    <name type="scientific">Thelazia callipaeda</name>
    <name type="common">Oriental eyeworm</name>
    <name type="synonym">Parasitic nematode</name>
    <dbReference type="NCBI Taxonomy" id="103827"/>
    <lineage>
        <taxon>Eukaryota</taxon>
        <taxon>Metazoa</taxon>
        <taxon>Ecdysozoa</taxon>
        <taxon>Nematoda</taxon>
        <taxon>Chromadorea</taxon>
        <taxon>Rhabditida</taxon>
        <taxon>Spirurina</taxon>
        <taxon>Spiruromorpha</taxon>
        <taxon>Thelazioidea</taxon>
        <taxon>Thelaziidae</taxon>
        <taxon>Thelazia</taxon>
    </lineage>
</organism>
<dbReference type="WBParaSite" id="TCLT_0000715801-mRNA-1">
    <property type="protein sequence ID" value="TCLT_0000715801-mRNA-1"/>
    <property type="gene ID" value="TCLT_0000715801"/>
</dbReference>
<reference evidence="2 3" key="2">
    <citation type="submission" date="2018-11" db="EMBL/GenBank/DDBJ databases">
        <authorList>
            <consortium name="Pathogen Informatics"/>
        </authorList>
    </citation>
    <scope>NUCLEOTIDE SEQUENCE [LARGE SCALE GENOMIC DNA]</scope>
</reference>
<dbReference type="AlphaFoldDB" id="A0A0N5D2P0"/>
<dbReference type="OMA" id="CTSPLNI"/>
<evidence type="ECO:0000313" key="2">
    <source>
        <dbReference type="EMBL" id="VDN04577.1"/>
    </source>
</evidence>
<name>A0A0N5D2P0_THECL</name>
<dbReference type="OrthoDB" id="5853760at2759"/>
<gene>
    <name evidence="2" type="ORF">TCLT_LOCUS7147</name>
</gene>
<sequence>MVECTSRKNFLIIGVIFMTYGGQRGNIALGREKWTEQDEARRIQQAEEMEYEMEQRSQSASAKLYDNAQQQSYYHNPITESYPLNKRTLSATKMTFSPNIASKNKESNDWVKNSNSNPNSNNPKDLLQQGKVVTKEIFIQFKILSVQKNKGLKIFAVEDHWCYHCASPLSTVSGGMRRAIEKLLQIRRTAYPANVRNPRCSEPRNLTDLAVERCRHPYCQTLILTDHGTGAAFAIRGCAETFGGINEDLLKSRGDNTCLRLHDQLDIQECICKSRRYCYPGAERHFFGASASASASEAFIASAPIDKIVLLFIYYIIIASFSPIS</sequence>
<protein>
    <submittedName>
        <fullName evidence="2 4">Uncharacterized protein</fullName>
    </submittedName>
</protein>
<dbReference type="Proteomes" id="UP000276776">
    <property type="component" value="Unassembled WGS sequence"/>
</dbReference>
<proteinExistence type="predicted"/>
<evidence type="ECO:0000256" key="1">
    <source>
        <dbReference type="SAM" id="MobiDB-lite"/>
    </source>
</evidence>
<reference evidence="4" key="1">
    <citation type="submission" date="2017-02" db="UniProtKB">
        <authorList>
            <consortium name="WormBaseParasite"/>
        </authorList>
    </citation>
    <scope>IDENTIFICATION</scope>
</reference>
<keyword evidence="3" id="KW-1185">Reference proteome</keyword>
<evidence type="ECO:0000313" key="3">
    <source>
        <dbReference type="Proteomes" id="UP000276776"/>
    </source>
</evidence>
<dbReference type="EMBL" id="UYYF01004479">
    <property type="protein sequence ID" value="VDN04577.1"/>
    <property type="molecule type" value="Genomic_DNA"/>
</dbReference>